<dbReference type="InterPro" id="IPR041682">
    <property type="entry name" value="AAA_14"/>
</dbReference>
<reference evidence="3 4" key="1">
    <citation type="journal article" date="2021" name="Arch. Microbiol.">
        <title>Myceligenerans indicum sp. nov., an actinobacterium isolated from mangrove sediment of Sundarbans, India.</title>
        <authorList>
            <person name="Asha K."/>
            <person name="Bhadury P."/>
        </authorList>
    </citation>
    <scope>NUCLEOTIDE SEQUENCE [LARGE SCALE GENOMIC DNA]</scope>
    <source>
        <strain evidence="3 4">I2</strain>
    </source>
</reference>
<feature type="domain" description="DUF4143" evidence="2">
    <location>
        <begin position="206"/>
        <end position="373"/>
    </location>
</feature>
<dbReference type="EMBL" id="JABBYC010000003">
    <property type="protein sequence ID" value="MBL0885423.1"/>
    <property type="molecule type" value="Genomic_DNA"/>
</dbReference>
<evidence type="ECO:0000313" key="3">
    <source>
        <dbReference type="EMBL" id="MBL0885423.1"/>
    </source>
</evidence>
<dbReference type="PANTHER" id="PTHR43566">
    <property type="entry name" value="CONSERVED PROTEIN"/>
    <property type="match status" value="1"/>
</dbReference>
<evidence type="ECO:0000259" key="1">
    <source>
        <dbReference type="Pfam" id="PF13173"/>
    </source>
</evidence>
<proteinExistence type="predicted"/>
<sequence length="425" mass="45488">MNVNYLPRTVDALLDRYLAGLAAVALQGAKGVGKTATAKQRADHTIDLSRPAAAEAFRAAQDPLAEVSGTTLIDEWQREPSSWDHVKRAVDDGAPAGSFIIAGSSAPRGATVHTGAGRILTLRMRPQSLYERGMHAGGDTVSLRAMLGGDADVRGHTASDLVDYVEEILAGGFPGIRRVPEELRQEQLDSYLDATVSQEFAEQGTSVRRPATLRAWMTAYAAATATTATYTAILDAATPGLPDKPARSTTLVYRDVLSRAFLLDPLPSWTPSSNHLKRLTQTEKHFLADPALAARLLGATKDSLLAGEGSGPAVPRAGTLLGSLFEHLVAQSVLTYAQASRARVGHLRTQDTRHEVDLVVERDGHIVAFEVKLAATVTDADVKHLRWLREQIGDDLRDAAVIHTGPTAYRRTDGIAVIPAALLAP</sequence>
<keyword evidence="3" id="KW-0067">ATP-binding</keyword>
<dbReference type="GO" id="GO:0005524">
    <property type="term" value="F:ATP binding"/>
    <property type="evidence" value="ECO:0007669"/>
    <property type="project" value="UniProtKB-KW"/>
</dbReference>
<protein>
    <submittedName>
        <fullName evidence="3">ATP-binding protein</fullName>
    </submittedName>
</protein>
<organism evidence="3 4">
    <name type="scientific">Myceligenerans indicum</name>
    <dbReference type="NCBI Taxonomy" id="2593663"/>
    <lineage>
        <taxon>Bacteria</taxon>
        <taxon>Bacillati</taxon>
        <taxon>Actinomycetota</taxon>
        <taxon>Actinomycetes</taxon>
        <taxon>Micrococcales</taxon>
        <taxon>Promicromonosporaceae</taxon>
        <taxon>Myceligenerans</taxon>
    </lineage>
</organism>
<dbReference type="Pfam" id="PF13173">
    <property type="entry name" value="AAA_14"/>
    <property type="match status" value="1"/>
</dbReference>
<feature type="domain" description="AAA" evidence="1">
    <location>
        <begin position="23"/>
        <end position="131"/>
    </location>
</feature>
<name>A0ABS1LHX2_9MICO</name>
<dbReference type="InterPro" id="IPR025420">
    <property type="entry name" value="DUF4143"/>
</dbReference>
<comment type="caution">
    <text evidence="3">The sequence shown here is derived from an EMBL/GenBank/DDBJ whole genome shotgun (WGS) entry which is preliminary data.</text>
</comment>
<accession>A0ABS1LHX2</accession>
<dbReference type="Pfam" id="PF13635">
    <property type="entry name" value="DUF4143"/>
    <property type="match status" value="1"/>
</dbReference>
<dbReference type="Proteomes" id="UP000675409">
    <property type="component" value="Unassembled WGS sequence"/>
</dbReference>
<keyword evidence="3" id="KW-0547">Nucleotide-binding</keyword>
<dbReference type="PANTHER" id="PTHR43566:SF2">
    <property type="entry name" value="DUF4143 DOMAIN-CONTAINING PROTEIN"/>
    <property type="match status" value="1"/>
</dbReference>
<gene>
    <name evidence="3" type="ORF">HGK34_03860</name>
</gene>
<dbReference type="RefSeq" id="WP_207193194.1">
    <property type="nucleotide sequence ID" value="NZ_JABBYC010000003.1"/>
</dbReference>
<evidence type="ECO:0000313" key="4">
    <source>
        <dbReference type="Proteomes" id="UP000675409"/>
    </source>
</evidence>
<evidence type="ECO:0000259" key="2">
    <source>
        <dbReference type="Pfam" id="PF13635"/>
    </source>
</evidence>
<keyword evidence="4" id="KW-1185">Reference proteome</keyword>